<evidence type="ECO:0000256" key="4">
    <source>
        <dbReference type="ARBA" id="ARBA00022801"/>
    </source>
</evidence>
<dbReference type="InterPro" id="IPR005135">
    <property type="entry name" value="Endo/exonuclease/phosphatase"/>
</dbReference>
<dbReference type="CDD" id="cd09078">
    <property type="entry name" value="nSMase"/>
    <property type="match status" value="1"/>
</dbReference>
<comment type="caution">
    <text evidence="7">The sequence shown here is derived from an EMBL/GenBank/DDBJ whole genome shotgun (WGS) entry which is preliminary data.</text>
</comment>
<dbReference type="NCBIfam" id="TIGR03395">
    <property type="entry name" value="sphingomy"/>
    <property type="match status" value="1"/>
</dbReference>
<dbReference type="Proteomes" id="UP000717515">
    <property type="component" value="Unassembled WGS sequence"/>
</dbReference>
<dbReference type="InterPro" id="IPR036691">
    <property type="entry name" value="Endo/exonu/phosph_ase_sf"/>
</dbReference>
<evidence type="ECO:0000259" key="6">
    <source>
        <dbReference type="Pfam" id="PF03372"/>
    </source>
</evidence>
<keyword evidence="3 5" id="KW-0732">Signal</keyword>
<proteinExistence type="inferred from homology"/>
<evidence type="ECO:0000313" key="7">
    <source>
        <dbReference type="EMBL" id="KAG9320880.1"/>
    </source>
</evidence>
<dbReference type="PANTHER" id="PTHR16320">
    <property type="entry name" value="SPHINGOMYELINASE FAMILY MEMBER"/>
    <property type="match status" value="1"/>
</dbReference>
<name>A0A9P8A122_MORAP</name>
<evidence type="ECO:0000256" key="3">
    <source>
        <dbReference type="ARBA" id="ARBA00022729"/>
    </source>
</evidence>
<evidence type="ECO:0000256" key="2">
    <source>
        <dbReference type="ARBA" id="ARBA00012369"/>
    </source>
</evidence>
<comment type="similarity">
    <text evidence="1">Belongs to the neutral sphingomyelinase family.</text>
</comment>
<dbReference type="GO" id="GO:0004767">
    <property type="term" value="F:sphingomyelin phosphodiesterase activity"/>
    <property type="evidence" value="ECO:0007669"/>
    <property type="project" value="UniProtKB-EC"/>
</dbReference>
<feature type="chain" id="PRO_5040385070" description="sphingomyelin phosphodiesterase" evidence="5">
    <location>
        <begin position="27"/>
        <end position="319"/>
    </location>
</feature>
<dbReference type="InterPro" id="IPR017766">
    <property type="entry name" value="Sphingomyelinase/PLipase_C"/>
</dbReference>
<dbReference type="Pfam" id="PF03372">
    <property type="entry name" value="Exo_endo_phos"/>
    <property type="match status" value="1"/>
</dbReference>
<feature type="signal peptide" evidence="5">
    <location>
        <begin position="1"/>
        <end position="26"/>
    </location>
</feature>
<dbReference type="EC" id="3.1.4.12" evidence="2"/>
<keyword evidence="4" id="KW-0378">Hydrolase</keyword>
<dbReference type="PANTHER" id="PTHR16320:SF23">
    <property type="entry name" value="SPHINGOMYELINASE C 1"/>
    <property type="match status" value="1"/>
</dbReference>
<dbReference type="GO" id="GO:0005576">
    <property type="term" value="C:extracellular region"/>
    <property type="evidence" value="ECO:0007669"/>
    <property type="project" value="InterPro"/>
</dbReference>
<dbReference type="AlphaFoldDB" id="A0A9P8A122"/>
<evidence type="ECO:0000256" key="5">
    <source>
        <dbReference type="SAM" id="SignalP"/>
    </source>
</evidence>
<dbReference type="EMBL" id="JAIFTL010000249">
    <property type="protein sequence ID" value="KAG9320880.1"/>
    <property type="molecule type" value="Genomic_DNA"/>
</dbReference>
<feature type="domain" description="Endonuclease/exonuclease/phosphatase" evidence="6">
    <location>
        <begin position="38"/>
        <end position="308"/>
    </location>
</feature>
<organism evidence="7 8">
    <name type="scientific">Mortierella alpina</name>
    <name type="common">Oleaginous fungus</name>
    <name type="synonym">Mortierella renispora</name>
    <dbReference type="NCBI Taxonomy" id="64518"/>
    <lineage>
        <taxon>Eukaryota</taxon>
        <taxon>Fungi</taxon>
        <taxon>Fungi incertae sedis</taxon>
        <taxon>Mucoromycota</taxon>
        <taxon>Mortierellomycotina</taxon>
        <taxon>Mortierellomycetes</taxon>
        <taxon>Mortierellales</taxon>
        <taxon>Mortierellaceae</taxon>
        <taxon>Mortierella</taxon>
    </lineage>
</organism>
<protein>
    <recommendedName>
        <fullName evidence="2">sphingomyelin phosphodiesterase</fullName>
        <ecNumber evidence="2">3.1.4.12</ecNumber>
    </recommendedName>
</protein>
<reference evidence="7" key="1">
    <citation type="submission" date="2021-07" db="EMBL/GenBank/DDBJ databases">
        <title>Draft genome of Mortierella alpina, strain LL118, isolated from an aspen leaf litter sample.</title>
        <authorList>
            <person name="Yang S."/>
            <person name="Vinatzer B.A."/>
        </authorList>
    </citation>
    <scope>NUCLEOTIDE SEQUENCE</scope>
    <source>
        <strain evidence="7">LL118</strain>
    </source>
</reference>
<dbReference type="InterPro" id="IPR038772">
    <property type="entry name" value="Sph/SMPD2-like"/>
</dbReference>
<dbReference type="SUPFAM" id="SSF56219">
    <property type="entry name" value="DNase I-like"/>
    <property type="match status" value="1"/>
</dbReference>
<sequence length="319" mass="35721">SVKMKVTALLPLAIAITTMAPSFTFASKNVTLSVLSNNVYFLSEVLYPNWGQRTRAQLIASSDYIRNHDVVVFQECFDSDPCGMLRDGLRAQYPHQTPTVGQTKSGWTSTSGSYSSTAVENGGVLILSKWPMIQMHQFIYKGACGADWFSNKGFAYVILDYQGSKIHVFGTHMQSDDSSCSSGQAARYRAEALDAWRSYINSRNVPEGELVIMAGDFNIKRDTTEFNSLLTRLDAAQPTTYNGHPWTWDTQANEIAHYNYPNDPSEYIDFVLTDKKHAAVKSSVQTAIKVQSSEYILKSVPYHEYSDHYPVRTVIQADL</sequence>
<evidence type="ECO:0000256" key="1">
    <source>
        <dbReference type="ARBA" id="ARBA00006335"/>
    </source>
</evidence>
<dbReference type="Gene3D" id="3.60.10.10">
    <property type="entry name" value="Endonuclease/exonuclease/phosphatase"/>
    <property type="match status" value="1"/>
</dbReference>
<feature type="non-terminal residue" evidence="7">
    <location>
        <position position="1"/>
    </location>
</feature>
<accession>A0A9P8A122</accession>
<evidence type="ECO:0000313" key="8">
    <source>
        <dbReference type="Proteomes" id="UP000717515"/>
    </source>
</evidence>
<gene>
    <name evidence="7" type="ORF">KVV02_005816</name>
</gene>